<proteinExistence type="predicted"/>
<reference evidence="1 2" key="1">
    <citation type="submission" date="2017-06" db="EMBL/GenBank/DDBJ databases">
        <title>Genome sequencing of cyanobaciteial culture collection at National Institute for Environmental Studies (NIES).</title>
        <authorList>
            <person name="Hirose Y."/>
            <person name="Shimura Y."/>
            <person name="Fujisawa T."/>
            <person name="Nakamura Y."/>
            <person name="Kawachi M."/>
        </authorList>
    </citation>
    <scope>NUCLEOTIDE SEQUENCE [LARGE SCALE GENOMIC DNA]</scope>
    <source>
        <strain evidence="1 2">NIES-267</strain>
    </source>
</reference>
<keyword evidence="2" id="KW-1185">Reference proteome</keyword>
<dbReference type="EMBL" id="AP018227">
    <property type="protein sequence ID" value="BAY80707.1"/>
    <property type="molecule type" value="Genomic_DNA"/>
</dbReference>
<evidence type="ECO:0000313" key="2">
    <source>
        <dbReference type="Proteomes" id="UP000218418"/>
    </source>
</evidence>
<dbReference type="AlphaFoldDB" id="A0A1Z4LHK1"/>
<dbReference type="OrthoDB" id="512415at2"/>
<accession>A0A1Z4LHK1</accession>
<protein>
    <submittedName>
        <fullName evidence="1">Uncharacterized protein</fullName>
    </submittedName>
</protein>
<sequence>MKSNFLLSFLVLSTSFFINTPSAHGESADIFKPLIGDIRSSLPSGLTMRLPSYIPASDTPIYPFVTSDKKGLKVNISLKSDCESSPNPNSCIIGAIAAIPTKAVEHWPPKGDNLQRVNLDNGISGFFFTRGKGNAKISYVAWEQDNQKFGIVTLSEVASQTELLDIAKSMTGEKAIISQ</sequence>
<name>A0A1Z4LHK1_9CYAN</name>
<gene>
    <name evidence="1" type="ORF">NIES267_01640</name>
</gene>
<dbReference type="Proteomes" id="UP000218418">
    <property type="component" value="Chromosome"/>
</dbReference>
<organism evidence="1 2">
    <name type="scientific">Calothrix parasitica NIES-267</name>
    <dbReference type="NCBI Taxonomy" id="1973488"/>
    <lineage>
        <taxon>Bacteria</taxon>
        <taxon>Bacillati</taxon>
        <taxon>Cyanobacteriota</taxon>
        <taxon>Cyanophyceae</taxon>
        <taxon>Nostocales</taxon>
        <taxon>Calotrichaceae</taxon>
        <taxon>Calothrix</taxon>
    </lineage>
</organism>
<evidence type="ECO:0000313" key="1">
    <source>
        <dbReference type="EMBL" id="BAY80707.1"/>
    </source>
</evidence>